<dbReference type="InterPro" id="IPR003779">
    <property type="entry name" value="CMD-like"/>
</dbReference>
<dbReference type="STRING" id="1220578.FPE01S_04_01730"/>
<sequence>MQTRINLQQLEPDAYKAMYGLEKYLSKAGLDSGIKHLVKIRASQINGCAFCIDMHTREARATGETEQRIYLLNAWRETDLFTPKEKALLALTESVTHISNHVSDDVFATAASFCEPNELAQWIMAIISINSWNRIAISTRLPVPGE</sequence>
<dbReference type="Proteomes" id="UP000033121">
    <property type="component" value="Unassembled WGS sequence"/>
</dbReference>
<dbReference type="AlphaFoldDB" id="A0A0E9N6G1"/>
<keyword evidence="3" id="KW-1185">Reference proteome</keyword>
<proteinExistence type="predicted"/>
<dbReference type="OrthoDB" id="9801997at2"/>
<evidence type="ECO:0000313" key="2">
    <source>
        <dbReference type="EMBL" id="GAO44930.1"/>
    </source>
</evidence>
<dbReference type="InterPro" id="IPR029032">
    <property type="entry name" value="AhpD-like"/>
</dbReference>
<comment type="caution">
    <text evidence="2">The sequence shown here is derived from an EMBL/GenBank/DDBJ whole genome shotgun (WGS) entry which is preliminary data.</text>
</comment>
<evidence type="ECO:0000313" key="3">
    <source>
        <dbReference type="Proteomes" id="UP000033121"/>
    </source>
</evidence>
<accession>A0A0E9N6G1</accession>
<dbReference type="GO" id="GO:0051920">
    <property type="term" value="F:peroxiredoxin activity"/>
    <property type="evidence" value="ECO:0007669"/>
    <property type="project" value="InterPro"/>
</dbReference>
<feature type="domain" description="Carboxymuconolactone decarboxylase-like" evidence="1">
    <location>
        <begin position="12"/>
        <end position="93"/>
    </location>
</feature>
<protein>
    <recommendedName>
        <fullName evidence="1">Carboxymuconolactone decarboxylase-like domain-containing protein</fullName>
    </recommendedName>
</protein>
<name>A0A0E9N6G1_9BACT</name>
<gene>
    <name evidence="2" type="ORF">FPE01S_04_01730</name>
</gene>
<dbReference type="PANTHER" id="PTHR34846:SF10">
    <property type="entry name" value="CYTOPLASMIC PROTEIN"/>
    <property type="match status" value="1"/>
</dbReference>
<organism evidence="2 3">
    <name type="scientific">Flavihumibacter petaseus NBRC 106054</name>
    <dbReference type="NCBI Taxonomy" id="1220578"/>
    <lineage>
        <taxon>Bacteria</taxon>
        <taxon>Pseudomonadati</taxon>
        <taxon>Bacteroidota</taxon>
        <taxon>Chitinophagia</taxon>
        <taxon>Chitinophagales</taxon>
        <taxon>Chitinophagaceae</taxon>
        <taxon>Flavihumibacter</taxon>
    </lineage>
</organism>
<dbReference type="PANTHER" id="PTHR34846">
    <property type="entry name" value="4-CARBOXYMUCONOLACTONE DECARBOXYLASE FAMILY PROTEIN (AFU_ORTHOLOGUE AFUA_6G11590)"/>
    <property type="match status" value="1"/>
</dbReference>
<dbReference type="RefSeq" id="WP_046371270.1">
    <property type="nucleotide sequence ID" value="NZ_BBWV01000004.1"/>
</dbReference>
<dbReference type="NCBIfam" id="TIGR00778">
    <property type="entry name" value="ahpD_dom"/>
    <property type="match status" value="1"/>
</dbReference>
<dbReference type="EMBL" id="BBWV01000004">
    <property type="protein sequence ID" value="GAO44930.1"/>
    <property type="molecule type" value="Genomic_DNA"/>
</dbReference>
<evidence type="ECO:0000259" key="1">
    <source>
        <dbReference type="Pfam" id="PF02627"/>
    </source>
</evidence>
<dbReference type="Pfam" id="PF02627">
    <property type="entry name" value="CMD"/>
    <property type="match status" value="1"/>
</dbReference>
<dbReference type="Gene3D" id="1.20.1290.10">
    <property type="entry name" value="AhpD-like"/>
    <property type="match status" value="1"/>
</dbReference>
<dbReference type="SUPFAM" id="SSF69118">
    <property type="entry name" value="AhpD-like"/>
    <property type="match status" value="1"/>
</dbReference>
<dbReference type="InterPro" id="IPR004675">
    <property type="entry name" value="AhpD_core"/>
</dbReference>
<reference evidence="2 3" key="1">
    <citation type="submission" date="2015-04" db="EMBL/GenBank/DDBJ databases">
        <title>Whole genome shotgun sequence of Flavihumibacter petaseus NBRC 106054.</title>
        <authorList>
            <person name="Miyazawa S."/>
            <person name="Hosoyama A."/>
            <person name="Hashimoto M."/>
            <person name="Noguchi M."/>
            <person name="Tsuchikane K."/>
            <person name="Ohji S."/>
            <person name="Yamazoe A."/>
            <person name="Ichikawa N."/>
            <person name="Kimura A."/>
            <person name="Fujita N."/>
        </authorList>
    </citation>
    <scope>NUCLEOTIDE SEQUENCE [LARGE SCALE GENOMIC DNA]</scope>
    <source>
        <strain evidence="2 3">NBRC 106054</strain>
    </source>
</reference>